<sequence>MLSHSDYKNLCTVVLGDLNFDLLEMPRPSATKNYLNIFQTLGFEQLITKATRPISNSLLDHIFVSQKDFVTDSGTLPLSFSDHLPIFVSLNSRSNIFKQPGHKTLHIRSRKSLSIDAFIEDLSCAPWSTLEINKVVHMIRSAKRVFYRNAIKSNLDNPKKIFGESFVISVPQNAQIFLGT</sequence>
<accession>A0ABN8P4K7</accession>
<dbReference type="SUPFAM" id="SSF56219">
    <property type="entry name" value="DNase I-like"/>
    <property type="match status" value="1"/>
</dbReference>
<dbReference type="EMBL" id="CALNXK010000053">
    <property type="protein sequence ID" value="CAH3133632.1"/>
    <property type="molecule type" value="Genomic_DNA"/>
</dbReference>
<organism evidence="1 2">
    <name type="scientific">Porites lobata</name>
    <dbReference type="NCBI Taxonomy" id="104759"/>
    <lineage>
        <taxon>Eukaryota</taxon>
        <taxon>Metazoa</taxon>
        <taxon>Cnidaria</taxon>
        <taxon>Anthozoa</taxon>
        <taxon>Hexacorallia</taxon>
        <taxon>Scleractinia</taxon>
        <taxon>Fungiina</taxon>
        <taxon>Poritidae</taxon>
        <taxon>Porites</taxon>
    </lineage>
</organism>
<dbReference type="InterPro" id="IPR036691">
    <property type="entry name" value="Endo/exonu/phosph_ase_sf"/>
</dbReference>
<comment type="caution">
    <text evidence="1">The sequence shown here is derived from an EMBL/GenBank/DDBJ whole genome shotgun (WGS) entry which is preliminary data.</text>
</comment>
<reference evidence="1 2" key="1">
    <citation type="submission" date="2022-05" db="EMBL/GenBank/DDBJ databases">
        <authorList>
            <consortium name="Genoscope - CEA"/>
            <person name="William W."/>
        </authorList>
    </citation>
    <scope>NUCLEOTIDE SEQUENCE [LARGE SCALE GENOMIC DNA]</scope>
</reference>
<evidence type="ECO:0000313" key="2">
    <source>
        <dbReference type="Proteomes" id="UP001159405"/>
    </source>
</evidence>
<name>A0ABN8P4K7_9CNID</name>
<dbReference type="Proteomes" id="UP001159405">
    <property type="component" value="Unassembled WGS sequence"/>
</dbReference>
<evidence type="ECO:0008006" key="3">
    <source>
        <dbReference type="Google" id="ProtNLM"/>
    </source>
</evidence>
<protein>
    <recommendedName>
        <fullName evidence="3">Endonuclease/exonuclease/phosphatase domain-containing protein</fullName>
    </recommendedName>
</protein>
<gene>
    <name evidence="1" type="ORF">PLOB_00036938</name>
</gene>
<proteinExistence type="predicted"/>
<evidence type="ECO:0000313" key="1">
    <source>
        <dbReference type="EMBL" id="CAH3133632.1"/>
    </source>
</evidence>
<dbReference type="Gene3D" id="3.60.10.10">
    <property type="entry name" value="Endonuclease/exonuclease/phosphatase"/>
    <property type="match status" value="1"/>
</dbReference>
<keyword evidence="2" id="KW-1185">Reference proteome</keyword>